<name>A0A183SVW0_SCHSO</name>
<sequence length="246" mass="26363">MGNIRATPDILTCCFCGPLRPVLRVQPTLPFPVGGNPAGRHVTASPVPMLRNHQKAIIERTFSHRGSFCCIYYAFTPGYGSARRLMWCEGPPGALMAAAPLPSVWRSSLLASAGDDGTVRLWRANFLNVWHPVSVVTPGGSVAPESGLPIPPPLFAAAVSEQSQRDSSLLGVSRGIPLNGSSSVKAVSSETSVSTIGSGIQAGMSFTLSSFLPFFYSYLCRASPFWILQHDKECPGRVLVWILTDC</sequence>
<evidence type="ECO:0000313" key="1">
    <source>
        <dbReference type="EMBL" id="VDL94743.1"/>
    </source>
</evidence>
<dbReference type="EMBL" id="UYSU01034614">
    <property type="protein sequence ID" value="VDL94743.1"/>
    <property type="molecule type" value="Genomic_DNA"/>
</dbReference>
<keyword evidence="2" id="KW-1185">Reference proteome</keyword>
<evidence type="ECO:0000313" key="3">
    <source>
        <dbReference type="WBParaSite" id="SSLN_0000868801-mRNA-1"/>
    </source>
</evidence>
<reference evidence="1 2" key="2">
    <citation type="submission" date="2018-11" db="EMBL/GenBank/DDBJ databases">
        <authorList>
            <consortium name="Pathogen Informatics"/>
        </authorList>
    </citation>
    <scope>NUCLEOTIDE SEQUENCE [LARGE SCALE GENOMIC DNA]</scope>
    <source>
        <strain evidence="1 2">NST_G2</strain>
    </source>
</reference>
<accession>A0A183SVW0</accession>
<reference evidence="3" key="1">
    <citation type="submission" date="2016-06" db="UniProtKB">
        <authorList>
            <consortium name="WormBaseParasite"/>
        </authorList>
    </citation>
    <scope>IDENTIFICATION</scope>
</reference>
<dbReference type="WBParaSite" id="SSLN_0000868801-mRNA-1">
    <property type="protein sequence ID" value="SSLN_0000868801-mRNA-1"/>
    <property type="gene ID" value="SSLN_0000868801"/>
</dbReference>
<dbReference type="OrthoDB" id="364224at2759"/>
<evidence type="ECO:0000313" key="2">
    <source>
        <dbReference type="Proteomes" id="UP000275846"/>
    </source>
</evidence>
<proteinExistence type="predicted"/>
<dbReference type="Proteomes" id="UP000275846">
    <property type="component" value="Unassembled WGS sequence"/>
</dbReference>
<dbReference type="AlphaFoldDB" id="A0A183SVW0"/>
<protein>
    <submittedName>
        <fullName evidence="3">WD_REPEATS_REGION domain-containing protein</fullName>
    </submittedName>
</protein>
<organism evidence="3">
    <name type="scientific">Schistocephalus solidus</name>
    <name type="common">Tapeworm</name>
    <dbReference type="NCBI Taxonomy" id="70667"/>
    <lineage>
        <taxon>Eukaryota</taxon>
        <taxon>Metazoa</taxon>
        <taxon>Spiralia</taxon>
        <taxon>Lophotrochozoa</taxon>
        <taxon>Platyhelminthes</taxon>
        <taxon>Cestoda</taxon>
        <taxon>Eucestoda</taxon>
        <taxon>Diphyllobothriidea</taxon>
        <taxon>Diphyllobothriidae</taxon>
        <taxon>Schistocephalus</taxon>
    </lineage>
</organism>
<gene>
    <name evidence="1" type="ORF">SSLN_LOCUS8358</name>
</gene>